<reference evidence="2" key="1">
    <citation type="submission" date="2014-05" db="EMBL/GenBank/DDBJ databases">
        <authorList>
            <person name="Chronopoulou M."/>
        </authorList>
    </citation>
    <scope>NUCLEOTIDE SEQUENCE</scope>
    <source>
        <tissue evidence="2">Whole organism</tissue>
    </source>
</reference>
<dbReference type="AlphaFoldDB" id="A0A0K2VGL3"/>
<name>A0A0K2VGL3_LEPSM</name>
<feature type="region of interest" description="Disordered" evidence="1">
    <location>
        <begin position="122"/>
        <end position="194"/>
    </location>
</feature>
<organism evidence="2">
    <name type="scientific">Lepeophtheirus salmonis</name>
    <name type="common">Salmon louse</name>
    <name type="synonym">Caligus salmonis</name>
    <dbReference type="NCBI Taxonomy" id="72036"/>
    <lineage>
        <taxon>Eukaryota</taxon>
        <taxon>Metazoa</taxon>
        <taxon>Ecdysozoa</taxon>
        <taxon>Arthropoda</taxon>
        <taxon>Crustacea</taxon>
        <taxon>Multicrustacea</taxon>
        <taxon>Hexanauplia</taxon>
        <taxon>Copepoda</taxon>
        <taxon>Siphonostomatoida</taxon>
        <taxon>Caligidae</taxon>
        <taxon>Lepeophtheirus</taxon>
    </lineage>
</organism>
<dbReference type="OrthoDB" id="339325at2759"/>
<feature type="compositionally biased region" description="Low complexity" evidence="1">
    <location>
        <begin position="124"/>
        <end position="144"/>
    </location>
</feature>
<accession>A0A0K2VGL3</accession>
<dbReference type="EMBL" id="HACA01031971">
    <property type="protein sequence ID" value="CDW49332.1"/>
    <property type="molecule type" value="Transcribed_RNA"/>
</dbReference>
<sequence>MATLYNNSYYFTNYDFPENSSPPGGRRLRMSVIEYLLYNMASMLASVAAGYDVRLSNLSAINPKLYPNNLDNEEKELKFWYSDSRVSRNSSSLYPHNTFHGLPVNNRVPLNSAVNFKSLRLTESTSHPSPSSPSVRRSSNASSSEDGKDVQYPPPPPVATGPGLDRPLFLSGQDYSSSDGHYTTTNNNNSYQSGGGYTMMRTQMFYQDQMDSIGSVGGCVHHDPYHVPPSRQYVETARRLDSLESVRSRQVSIEFPRSRGLDLIDHTVDQSSIRNRITEGYIDPNEPVDLRL</sequence>
<evidence type="ECO:0000313" key="2">
    <source>
        <dbReference type="EMBL" id="CDW49332.1"/>
    </source>
</evidence>
<feature type="compositionally biased region" description="Low complexity" evidence="1">
    <location>
        <begin position="180"/>
        <end position="192"/>
    </location>
</feature>
<evidence type="ECO:0000256" key="1">
    <source>
        <dbReference type="SAM" id="MobiDB-lite"/>
    </source>
</evidence>
<proteinExistence type="predicted"/>
<protein>
    <submittedName>
        <fullName evidence="2">Uncharacterized protein</fullName>
    </submittedName>
</protein>